<keyword evidence="8" id="KW-1185">Reference proteome</keyword>
<dbReference type="SUPFAM" id="SSF46785">
    <property type="entry name" value="Winged helix' DNA-binding domain"/>
    <property type="match status" value="1"/>
</dbReference>
<dbReference type="PRINTS" id="PR00039">
    <property type="entry name" value="HTHLYSR"/>
</dbReference>
<dbReference type="PROSITE" id="PS50931">
    <property type="entry name" value="HTH_LYSR"/>
    <property type="match status" value="1"/>
</dbReference>
<dbReference type="InterPro" id="IPR005119">
    <property type="entry name" value="LysR_subst-bd"/>
</dbReference>
<sequence>MPTLQQFRYLVAVADTLHFRRAADATHVTQPTLSAQLKELEAKLGVQLVERSRSGVTLTPIGAEVATRARAVLRDVADIRALARAGADPLSATMRIGIVGSLGSYFLPLIIPNLHSAHPDLKFYVREGTALDLLTRLRDGGLDALFFPLPLDATDLTAAPLFHEPLLLVMPSDHHLSAQAEVPRTALRGEVLMTLEAGHRLHDTVAALAGEVGAELSLDYEGTSLDTLRQMVATGLGLSVLPALYVRSEVAREALVTARPLSDPEPGRDIGMVWRKRAPQATAFETLAAAIRTTLRREAPEVRVIEPIADGSEDVLGYSAGA</sequence>
<dbReference type="InterPro" id="IPR000847">
    <property type="entry name" value="LysR_HTH_N"/>
</dbReference>
<dbReference type="AlphaFoldDB" id="A0A0D1CNZ0"/>
<dbReference type="GO" id="GO:0032993">
    <property type="term" value="C:protein-DNA complex"/>
    <property type="evidence" value="ECO:0007669"/>
    <property type="project" value="TreeGrafter"/>
</dbReference>
<evidence type="ECO:0000313" key="8">
    <source>
        <dbReference type="Proteomes" id="UP000032232"/>
    </source>
</evidence>
<evidence type="ECO:0000256" key="4">
    <source>
        <dbReference type="ARBA" id="ARBA00023159"/>
    </source>
</evidence>
<dbReference type="InterPro" id="IPR036388">
    <property type="entry name" value="WH-like_DNA-bd_sf"/>
</dbReference>
<dbReference type="STRING" id="935700.jaqu_17100"/>
<dbReference type="FunFam" id="1.10.10.10:FF:000001">
    <property type="entry name" value="LysR family transcriptional regulator"/>
    <property type="match status" value="1"/>
</dbReference>
<name>A0A0D1CNZ0_9RHOB</name>
<dbReference type="PANTHER" id="PTHR30346">
    <property type="entry name" value="TRANSCRIPTIONAL DUAL REGULATOR HCAR-RELATED"/>
    <property type="match status" value="1"/>
</dbReference>
<keyword evidence="3" id="KW-0238">DNA-binding</keyword>
<proteinExistence type="inferred from homology"/>
<gene>
    <name evidence="7" type="primary">oxyR_1</name>
    <name evidence="7" type="ORF">jaqu_17100</name>
</gene>
<dbReference type="GO" id="GO:0003677">
    <property type="term" value="F:DNA binding"/>
    <property type="evidence" value="ECO:0007669"/>
    <property type="project" value="UniProtKB-KW"/>
</dbReference>
<dbReference type="Proteomes" id="UP000032232">
    <property type="component" value="Unassembled WGS sequence"/>
</dbReference>
<dbReference type="EMBL" id="JYFE01000032">
    <property type="protein sequence ID" value="KIT16482.1"/>
    <property type="molecule type" value="Genomic_DNA"/>
</dbReference>
<comment type="caution">
    <text evidence="7">The sequence shown here is derived from an EMBL/GenBank/DDBJ whole genome shotgun (WGS) entry which is preliminary data.</text>
</comment>
<dbReference type="GO" id="GO:0003700">
    <property type="term" value="F:DNA-binding transcription factor activity"/>
    <property type="evidence" value="ECO:0007669"/>
    <property type="project" value="InterPro"/>
</dbReference>
<dbReference type="InterPro" id="IPR036390">
    <property type="entry name" value="WH_DNA-bd_sf"/>
</dbReference>
<keyword evidence="2" id="KW-0805">Transcription regulation</keyword>
<keyword evidence="4" id="KW-0010">Activator</keyword>
<dbReference type="SUPFAM" id="SSF53850">
    <property type="entry name" value="Periplasmic binding protein-like II"/>
    <property type="match status" value="1"/>
</dbReference>
<organism evidence="7 8">
    <name type="scientific">Jannaschia aquimarina</name>
    <dbReference type="NCBI Taxonomy" id="935700"/>
    <lineage>
        <taxon>Bacteria</taxon>
        <taxon>Pseudomonadati</taxon>
        <taxon>Pseudomonadota</taxon>
        <taxon>Alphaproteobacteria</taxon>
        <taxon>Rhodobacterales</taxon>
        <taxon>Roseobacteraceae</taxon>
        <taxon>Jannaschia</taxon>
    </lineage>
</organism>
<dbReference type="CDD" id="cd08411">
    <property type="entry name" value="PBP2_OxyR"/>
    <property type="match status" value="1"/>
</dbReference>
<evidence type="ECO:0000256" key="1">
    <source>
        <dbReference type="ARBA" id="ARBA00009437"/>
    </source>
</evidence>
<dbReference type="PATRIC" id="fig|935700.4.peg.1775"/>
<dbReference type="PANTHER" id="PTHR30346:SF26">
    <property type="entry name" value="HYDROGEN PEROXIDE-INDUCIBLE GENES ACTIVATOR"/>
    <property type="match status" value="1"/>
</dbReference>
<evidence type="ECO:0000256" key="3">
    <source>
        <dbReference type="ARBA" id="ARBA00023125"/>
    </source>
</evidence>
<dbReference type="Pfam" id="PF00126">
    <property type="entry name" value="HTH_1"/>
    <property type="match status" value="1"/>
</dbReference>
<dbReference type="Gene3D" id="1.10.10.10">
    <property type="entry name" value="Winged helix-like DNA-binding domain superfamily/Winged helix DNA-binding domain"/>
    <property type="match status" value="1"/>
</dbReference>
<protein>
    <submittedName>
        <fullName evidence="7">OxyR_1 protein</fullName>
    </submittedName>
</protein>
<evidence type="ECO:0000256" key="2">
    <source>
        <dbReference type="ARBA" id="ARBA00023015"/>
    </source>
</evidence>
<reference evidence="7 8" key="1">
    <citation type="submission" date="2015-02" db="EMBL/GenBank/DDBJ databases">
        <title>Genome Sequence of Jannaschia aquimarina DSM28248, a member of the Roseobacter clade.</title>
        <authorList>
            <person name="Voget S."/>
            <person name="Daniel R."/>
        </authorList>
    </citation>
    <scope>NUCLEOTIDE SEQUENCE [LARGE SCALE GENOMIC DNA]</scope>
    <source>
        <strain evidence="7 8">GSW-M26</strain>
    </source>
</reference>
<dbReference type="Pfam" id="PF03466">
    <property type="entry name" value="LysR_substrate"/>
    <property type="match status" value="1"/>
</dbReference>
<evidence type="ECO:0000259" key="6">
    <source>
        <dbReference type="PROSITE" id="PS50931"/>
    </source>
</evidence>
<comment type="similarity">
    <text evidence="1">Belongs to the LysR transcriptional regulatory family.</text>
</comment>
<evidence type="ECO:0000313" key="7">
    <source>
        <dbReference type="EMBL" id="KIT16482.1"/>
    </source>
</evidence>
<dbReference type="Gene3D" id="3.40.190.10">
    <property type="entry name" value="Periplasmic binding protein-like II"/>
    <property type="match status" value="2"/>
</dbReference>
<keyword evidence="5" id="KW-0804">Transcription</keyword>
<evidence type="ECO:0000256" key="5">
    <source>
        <dbReference type="ARBA" id="ARBA00023163"/>
    </source>
</evidence>
<feature type="domain" description="HTH lysR-type" evidence="6">
    <location>
        <begin position="2"/>
        <end position="59"/>
    </location>
</feature>
<accession>A0A0D1CNZ0</accession>